<dbReference type="AlphaFoldDB" id="A0A386ZAF2"/>
<dbReference type="Gene3D" id="1.20.1280.120">
    <property type="match status" value="1"/>
</dbReference>
<dbReference type="Proteomes" id="UP000267164">
    <property type="component" value="Chromosome"/>
</dbReference>
<dbReference type="PROSITE" id="PS51402">
    <property type="entry name" value="CATALASE_3"/>
    <property type="match status" value="1"/>
</dbReference>
<keyword evidence="10" id="KW-1185">Reference proteome</keyword>
<evidence type="ECO:0000256" key="7">
    <source>
        <dbReference type="SAM" id="MobiDB-lite"/>
    </source>
</evidence>
<keyword evidence="2 9" id="KW-0575">Peroxidase</keyword>
<dbReference type="Gene3D" id="2.40.180.10">
    <property type="entry name" value="Catalase core domain"/>
    <property type="match status" value="1"/>
</dbReference>
<gene>
    <name evidence="9" type="ORF">D7D52_10090</name>
</gene>
<dbReference type="SMART" id="SM01060">
    <property type="entry name" value="Catalase"/>
    <property type="match status" value="1"/>
</dbReference>
<organism evidence="9 10">
    <name type="scientific">Nocardia yunnanensis</name>
    <dbReference type="NCBI Taxonomy" id="2382165"/>
    <lineage>
        <taxon>Bacteria</taxon>
        <taxon>Bacillati</taxon>
        <taxon>Actinomycetota</taxon>
        <taxon>Actinomycetes</taxon>
        <taxon>Mycobacteriales</taxon>
        <taxon>Nocardiaceae</taxon>
        <taxon>Nocardia</taxon>
    </lineage>
</organism>
<feature type="domain" description="Catalase core" evidence="8">
    <location>
        <begin position="5"/>
        <end position="315"/>
    </location>
</feature>
<dbReference type="InterPro" id="IPR018028">
    <property type="entry name" value="Catalase"/>
</dbReference>
<dbReference type="GO" id="GO:0042744">
    <property type="term" value="P:hydrogen peroxide catabolic process"/>
    <property type="evidence" value="ECO:0007669"/>
    <property type="project" value="TreeGrafter"/>
</dbReference>
<dbReference type="PANTHER" id="PTHR11465:SF9">
    <property type="entry name" value="CATALASE"/>
    <property type="match status" value="1"/>
</dbReference>
<evidence type="ECO:0000256" key="6">
    <source>
        <dbReference type="ARBA" id="ARBA00023004"/>
    </source>
</evidence>
<dbReference type="RefSeq" id="WP_120736074.1">
    <property type="nucleotide sequence ID" value="NZ_CP032568.1"/>
</dbReference>
<dbReference type="GO" id="GO:0042542">
    <property type="term" value="P:response to hydrogen peroxide"/>
    <property type="evidence" value="ECO:0007669"/>
    <property type="project" value="TreeGrafter"/>
</dbReference>
<evidence type="ECO:0000259" key="8">
    <source>
        <dbReference type="SMART" id="SM01060"/>
    </source>
</evidence>
<dbReference type="Pfam" id="PF00199">
    <property type="entry name" value="Catalase"/>
    <property type="match status" value="1"/>
</dbReference>
<name>A0A386ZAF2_9NOCA</name>
<dbReference type="EMBL" id="CP032568">
    <property type="protein sequence ID" value="AYF74153.1"/>
    <property type="molecule type" value="Genomic_DNA"/>
</dbReference>
<accession>A0A386ZAF2</accession>
<keyword evidence="6" id="KW-0408">Iron</keyword>
<keyword evidence="3" id="KW-0349">Heme</keyword>
<reference evidence="9 10" key="1">
    <citation type="submission" date="2018-09" db="EMBL/GenBank/DDBJ databases">
        <title>Nocardia yunnanensis sp. nov., an actinomycete isolated from a soil sample.</title>
        <authorList>
            <person name="Zhang J."/>
        </authorList>
    </citation>
    <scope>NUCLEOTIDE SEQUENCE [LARGE SCALE GENOMIC DNA]</scope>
    <source>
        <strain evidence="9 10">CFHS0054</strain>
    </source>
</reference>
<keyword evidence="5 9" id="KW-0560">Oxidoreductase</keyword>
<keyword evidence="4" id="KW-0479">Metal-binding</keyword>
<dbReference type="GO" id="GO:0046872">
    <property type="term" value="F:metal ion binding"/>
    <property type="evidence" value="ECO:0007669"/>
    <property type="project" value="UniProtKB-KW"/>
</dbReference>
<sequence>MSDETLTPGELTDRIAEVLPAAPGRRMLHQRGITLIGRFRAEPVARELSSAALFSGEEVAIIARFSGTRGGAHDAETGDQGLSVRFVPASAEPTDLIALTLPVFFVRSGADMLEFLTAVSAGPDAPGAVAEFRRRHPESGAAFDAGSGGAPGSYAGQRYHSVHAFGLAGPSGTTWARLEWHPETTVEPLDTAESDALAPDYLARELDSRLPTVMTLHARLPRQGDPVHDPTALWADPPRLLELGRMTLETRTADSDLDFDPLRIEPGIAAPLDRLATDRSAIYRLARARRRAVVAMTAAQPQHHSDIPSTPKDIDRP</sequence>
<protein>
    <submittedName>
        <fullName evidence="9">Catalase</fullName>
        <ecNumber evidence="9">1.11.1.6</ecNumber>
    </submittedName>
</protein>
<dbReference type="PANTHER" id="PTHR11465">
    <property type="entry name" value="CATALASE"/>
    <property type="match status" value="1"/>
</dbReference>
<evidence type="ECO:0000256" key="4">
    <source>
        <dbReference type="ARBA" id="ARBA00022723"/>
    </source>
</evidence>
<dbReference type="SUPFAM" id="SSF56634">
    <property type="entry name" value="Heme-dependent catalase-like"/>
    <property type="match status" value="1"/>
</dbReference>
<evidence type="ECO:0000256" key="5">
    <source>
        <dbReference type="ARBA" id="ARBA00023002"/>
    </source>
</evidence>
<feature type="region of interest" description="Disordered" evidence="7">
    <location>
        <begin position="296"/>
        <end position="317"/>
    </location>
</feature>
<dbReference type="GO" id="GO:0005737">
    <property type="term" value="C:cytoplasm"/>
    <property type="evidence" value="ECO:0007669"/>
    <property type="project" value="TreeGrafter"/>
</dbReference>
<dbReference type="EC" id="1.11.1.6" evidence="9"/>
<evidence type="ECO:0000256" key="2">
    <source>
        <dbReference type="ARBA" id="ARBA00022559"/>
    </source>
</evidence>
<dbReference type="GO" id="GO:0004096">
    <property type="term" value="F:catalase activity"/>
    <property type="evidence" value="ECO:0007669"/>
    <property type="project" value="UniProtKB-EC"/>
</dbReference>
<dbReference type="InterPro" id="IPR011614">
    <property type="entry name" value="Catalase_core"/>
</dbReference>
<dbReference type="GO" id="GO:0020037">
    <property type="term" value="F:heme binding"/>
    <property type="evidence" value="ECO:0007669"/>
    <property type="project" value="InterPro"/>
</dbReference>
<proteinExistence type="inferred from homology"/>
<comment type="similarity">
    <text evidence="1">Belongs to the catalase family.</text>
</comment>
<evidence type="ECO:0000313" key="10">
    <source>
        <dbReference type="Proteomes" id="UP000267164"/>
    </source>
</evidence>
<evidence type="ECO:0000256" key="1">
    <source>
        <dbReference type="ARBA" id="ARBA00005329"/>
    </source>
</evidence>
<dbReference type="InterPro" id="IPR020835">
    <property type="entry name" value="Catalase_sf"/>
</dbReference>
<evidence type="ECO:0000256" key="3">
    <source>
        <dbReference type="ARBA" id="ARBA00022617"/>
    </source>
</evidence>
<dbReference type="OrthoDB" id="255727at2"/>
<evidence type="ECO:0000313" key="9">
    <source>
        <dbReference type="EMBL" id="AYF74153.1"/>
    </source>
</evidence>
<dbReference type="KEGG" id="nyu:D7D52_10090"/>